<gene>
    <name evidence="1" type="ORF">HII31_06750</name>
</gene>
<keyword evidence="2" id="KW-1185">Reference proteome</keyword>
<dbReference type="OrthoDB" id="3648100at2759"/>
<accession>A0A8H6RHK2</accession>
<dbReference type="AlphaFoldDB" id="A0A8H6RHK2"/>
<protein>
    <submittedName>
        <fullName evidence="1">Uncharacterized protein</fullName>
    </submittedName>
</protein>
<dbReference type="EMBL" id="JABCIY010000153">
    <property type="protein sequence ID" value="KAF7191940.1"/>
    <property type="molecule type" value="Genomic_DNA"/>
</dbReference>
<dbReference type="Proteomes" id="UP000660729">
    <property type="component" value="Unassembled WGS sequence"/>
</dbReference>
<organism evidence="1 2">
    <name type="scientific">Pseudocercospora fuligena</name>
    <dbReference type="NCBI Taxonomy" id="685502"/>
    <lineage>
        <taxon>Eukaryota</taxon>
        <taxon>Fungi</taxon>
        <taxon>Dikarya</taxon>
        <taxon>Ascomycota</taxon>
        <taxon>Pezizomycotina</taxon>
        <taxon>Dothideomycetes</taxon>
        <taxon>Dothideomycetidae</taxon>
        <taxon>Mycosphaerellales</taxon>
        <taxon>Mycosphaerellaceae</taxon>
        <taxon>Pseudocercospora</taxon>
    </lineage>
</organism>
<sequence length="342" mass="39910">MSLHSANLKTAELALALGSLDIKNAQAKIPEEELVNALHTCSVSHDTSIQKIFGTRTVGTKSRHHEIRYKFPAYELLPPGITFGPVYPQYLQHRVKPKINTFMLERQALVLTSRIPAKPAETMNSAPATQRSLSILEAVQALQQCAGTTEMQIIRYFDKEDYSRPMYRFRLTTVFISRQGKSAIQREDFEYEEKLFLELLHYVEYKEKKPWAADLRSLIFRSNDLTFLVVSKAMLEQDFAAEARDIQHLESRWNTHPAEPYLEVLNRRIERIDLPLEYDDISWQTVKHLACGKEFDVLNIDQWTEDDCKRFICERCDARVMTSNDDIRLSYFHDCLERVKWE</sequence>
<name>A0A8H6RHK2_9PEZI</name>
<evidence type="ECO:0000313" key="1">
    <source>
        <dbReference type="EMBL" id="KAF7191940.1"/>
    </source>
</evidence>
<reference evidence="1" key="1">
    <citation type="submission" date="2020-04" db="EMBL/GenBank/DDBJ databases">
        <title>Draft genome resource of the tomato pathogen Pseudocercospora fuligena.</title>
        <authorList>
            <person name="Zaccaron A."/>
        </authorList>
    </citation>
    <scope>NUCLEOTIDE SEQUENCE</scope>
    <source>
        <strain evidence="1">PF001</strain>
    </source>
</reference>
<proteinExistence type="predicted"/>
<evidence type="ECO:0000313" key="2">
    <source>
        <dbReference type="Proteomes" id="UP000660729"/>
    </source>
</evidence>
<comment type="caution">
    <text evidence="1">The sequence shown here is derived from an EMBL/GenBank/DDBJ whole genome shotgun (WGS) entry which is preliminary data.</text>
</comment>